<name>A0A0R2AGL1_9LACO</name>
<gene>
    <name evidence="1" type="ORF">FC14_GL001035</name>
</gene>
<accession>A0A0R2AGL1</accession>
<evidence type="ECO:0000313" key="2">
    <source>
        <dbReference type="Proteomes" id="UP000051008"/>
    </source>
</evidence>
<dbReference type="EMBL" id="AYYP01000071">
    <property type="protein sequence ID" value="KRM63049.1"/>
    <property type="molecule type" value="Genomic_DNA"/>
</dbReference>
<dbReference type="Pfam" id="PF24727">
    <property type="entry name" value="DUF7679"/>
    <property type="match status" value="1"/>
</dbReference>
<comment type="caution">
    <text evidence="1">The sequence shown here is derived from an EMBL/GenBank/DDBJ whole genome shotgun (WGS) entry which is preliminary data.</text>
</comment>
<dbReference type="PATRIC" id="fig|1423718.3.peg.1085"/>
<sequence>MVGGIFMSRFKKKYIAVRVSYLNGKQVELQLPKDLQKPMWHYIHEHPHDWQQLLLGALINTPAGKYRNRKVPLMKVGKICAVFIKNKALPNRSRGQFITADKWQSPLINPWQAAFKQNVRFLQHDYPPLHKYLIAKDCLLWWLKTKWRP</sequence>
<proteinExistence type="predicted"/>
<dbReference type="InterPro" id="IPR056096">
    <property type="entry name" value="DUF7679"/>
</dbReference>
<dbReference type="Proteomes" id="UP000051008">
    <property type="component" value="Unassembled WGS sequence"/>
</dbReference>
<keyword evidence="2" id="KW-1185">Reference proteome</keyword>
<organism evidence="1 2">
    <name type="scientific">Ligilactobacillus agilis DSM 20509</name>
    <dbReference type="NCBI Taxonomy" id="1423718"/>
    <lineage>
        <taxon>Bacteria</taxon>
        <taxon>Bacillati</taxon>
        <taxon>Bacillota</taxon>
        <taxon>Bacilli</taxon>
        <taxon>Lactobacillales</taxon>
        <taxon>Lactobacillaceae</taxon>
        <taxon>Ligilactobacillus</taxon>
    </lineage>
</organism>
<dbReference type="AlphaFoldDB" id="A0A0R2AGL1"/>
<reference evidence="1 2" key="1">
    <citation type="journal article" date="2015" name="Genome Announc.">
        <title>Expanding the biotechnology potential of lactobacilli through comparative genomics of 213 strains and associated genera.</title>
        <authorList>
            <person name="Sun Z."/>
            <person name="Harris H.M."/>
            <person name="McCann A."/>
            <person name="Guo C."/>
            <person name="Argimon S."/>
            <person name="Zhang W."/>
            <person name="Yang X."/>
            <person name="Jeffery I.B."/>
            <person name="Cooney J.C."/>
            <person name="Kagawa T.F."/>
            <person name="Liu W."/>
            <person name="Song Y."/>
            <person name="Salvetti E."/>
            <person name="Wrobel A."/>
            <person name="Rasinkangas P."/>
            <person name="Parkhill J."/>
            <person name="Rea M.C."/>
            <person name="O'Sullivan O."/>
            <person name="Ritari J."/>
            <person name="Douillard F.P."/>
            <person name="Paul Ross R."/>
            <person name="Yang R."/>
            <person name="Briner A.E."/>
            <person name="Felis G.E."/>
            <person name="de Vos W.M."/>
            <person name="Barrangou R."/>
            <person name="Klaenhammer T.R."/>
            <person name="Caufield P.W."/>
            <person name="Cui Y."/>
            <person name="Zhang H."/>
            <person name="O'Toole P.W."/>
        </authorList>
    </citation>
    <scope>NUCLEOTIDE SEQUENCE [LARGE SCALE GENOMIC DNA]</scope>
    <source>
        <strain evidence="1 2">DSM 20509</strain>
    </source>
</reference>
<protein>
    <submittedName>
        <fullName evidence="1">Uncharacterized protein</fullName>
    </submittedName>
</protein>
<evidence type="ECO:0000313" key="1">
    <source>
        <dbReference type="EMBL" id="KRM63049.1"/>
    </source>
</evidence>